<evidence type="ECO:0000256" key="1">
    <source>
        <dbReference type="SAM" id="MobiDB-lite"/>
    </source>
</evidence>
<feature type="region of interest" description="Disordered" evidence="1">
    <location>
        <begin position="501"/>
        <end position="616"/>
    </location>
</feature>
<feature type="region of interest" description="Disordered" evidence="1">
    <location>
        <begin position="807"/>
        <end position="837"/>
    </location>
</feature>
<proteinExistence type="predicted"/>
<feature type="compositionally biased region" description="Polar residues" evidence="1">
    <location>
        <begin position="564"/>
        <end position="574"/>
    </location>
</feature>
<feature type="region of interest" description="Disordered" evidence="1">
    <location>
        <begin position="634"/>
        <end position="689"/>
    </location>
</feature>
<name>A0A0F2ML83_SPOSC</name>
<dbReference type="VEuPathDB" id="FungiDB:SPSK_05913"/>
<feature type="compositionally biased region" description="Low complexity" evidence="1">
    <location>
        <begin position="505"/>
        <end position="536"/>
    </location>
</feature>
<dbReference type="OrthoDB" id="10435091at2759"/>
<feature type="region of interest" description="Disordered" evidence="1">
    <location>
        <begin position="111"/>
        <end position="157"/>
    </location>
</feature>
<accession>A0A0F2ML83</accession>
<feature type="compositionally biased region" description="Low complexity" evidence="1">
    <location>
        <begin position="670"/>
        <end position="681"/>
    </location>
</feature>
<comment type="caution">
    <text evidence="2">The sequence shown here is derived from an EMBL/GenBank/DDBJ whole genome shotgun (WGS) entry which is preliminary data.</text>
</comment>
<dbReference type="Proteomes" id="UP000033710">
    <property type="component" value="Unassembled WGS sequence"/>
</dbReference>
<dbReference type="KEGG" id="ssck:SPSK_05913"/>
<dbReference type="AlphaFoldDB" id="A0A0F2ML83"/>
<reference evidence="2 3" key="2">
    <citation type="journal article" date="2015" name="Eukaryot. Cell">
        <title>Asexual propagation of a virulent clone complex in a human and feline outbreak of sporotrichosis.</title>
        <authorList>
            <person name="Teixeira Mde M."/>
            <person name="Rodrigues A.M."/>
            <person name="Tsui C.K."/>
            <person name="de Almeida L.G."/>
            <person name="Van Diepeningen A.D."/>
            <person name="van den Ende B.G."/>
            <person name="Fernandes G.F."/>
            <person name="Kano R."/>
            <person name="Hamelin R.C."/>
            <person name="Lopes-Bezerra L.M."/>
            <person name="Vasconcelos A.T."/>
            <person name="de Hoog S."/>
            <person name="de Camargo Z.P."/>
            <person name="Felipe M.S."/>
        </authorList>
    </citation>
    <scope>NUCLEOTIDE SEQUENCE [LARGE SCALE GENOMIC DNA]</scope>
    <source>
        <strain evidence="2 3">1099-18</strain>
    </source>
</reference>
<dbReference type="EMBL" id="AXCR01000001">
    <property type="protein sequence ID" value="KJR89590.1"/>
    <property type="molecule type" value="Genomic_DNA"/>
</dbReference>
<dbReference type="GeneID" id="27667898"/>
<sequence>MAVTPGQYKHSNTNGWVFQPDGHGGGAFTLSLGIENMGYTIPLHPDQVAIVNQAAGHDDVVPPDGSSLPQNTAVDTSVTSASNNNISNTSSMPINTNAPDATTGTTSYTIPNTAWSSSPTSTSTMTNSANPTTTSWSTTTTSSSAVDPQVQPKWTDPAKSIDMKTNAYAGAFGPDSSFEDAAYPERRQKQSNLQDGAWNAAMKTGERSDSAMWIDEAKSTPAPTALAAPASFAFPTPTQMIMSTANMGGAPIAAPVAAPMTVPTMQAFFDQFPIVQPMNDLSPTTSSSTGVTDITDASSNQMHMSPRTSSGGLVEAPVAVTTTNSGTLNFTPSDIAMYGSLMGHSDLQAYLPPATAETAALGAVSSNTPFVSAQDSSVLQAAQWNIPFTVAPATNVFAPATTQPTMDPTMNMPMDMAFASTAANPTPAVVGAGHVGNVGSAPVPQIEPNSHGNYIPFVQHPNMLQAPAQWAPASFESSSVNFPWLPVADITTVPFPPPPLPFDPVGPLQPQVPVTPQAPQVPVTPQAPQAPQALQVHKNKPKPTPKSKSQQPRRVSIVLEDPKPSTSTSESSVEQAKRPQSRRVSQSSGTVHPVSGISRRKSIPPPPLFNAVPAPQKTAVPSTGIKFLPPVSVHVQTPTTSSPHKHTRVVEIEGDESSPLKRTKQQPSFTAQASPQQTQTQHENQERKKETEICYDMDANGQYDARIPRFPTGPGQVPPTLGRPCVIPTPIGEVLVPCFNVYAAEVIANSDAATGSEFVLKMSQGLTEYSRRNKQPLSVESEMARIAKAQKRGEAIAKARAKAEARGKAQVPQVNESVATQAADVQPSMSQAHAPSPFERATISQSLRGQPNRPMSTAELNVGQNGILPMFIVGPQAVHAAPGPPNRPAPTTANIAGSVDVGTSAAQSFSRPVSRVPLPATAMTVRPQLPISRKPHTRASTRLSTLHCTGRGANASTGA</sequence>
<evidence type="ECO:0000313" key="3">
    <source>
        <dbReference type="Proteomes" id="UP000033710"/>
    </source>
</evidence>
<feature type="compositionally biased region" description="Low complexity" evidence="1">
    <location>
        <begin position="111"/>
        <end position="144"/>
    </location>
</feature>
<feature type="region of interest" description="Disordered" evidence="1">
    <location>
        <begin position="283"/>
        <end position="312"/>
    </location>
</feature>
<reference evidence="2 3" key="1">
    <citation type="journal article" date="2014" name="BMC Genomics">
        <title>Comparative genomics of the major fungal agents of human and animal Sporotrichosis: Sporothrix schenckii and Sporothrix brasiliensis.</title>
        <authorList>
            <person name="Teixeira M.M."/>
            <person name="de Almeida L.G."/>
            <person name="Kubitschek-Barreira P."/>
            <person name="Alves F.L."/>
            <person name="Kioshima E.S."/>
            <person name="Abadio A.K."/>
            <person name="Fernandes L."/>
            <person name="Derengowski L.S."/>
            <person name="Ferreira K.S."/>
            <person name="Souza R.C."/>
            <person name="Ruiz J.C."/>
            <person name="de Andrade N.C."/>
            <person name="Paes H.C."/>
            <person name="Nicola A.M."/>
            <person name="Albuquerque P."/>
            <person name="Gerber A.L."/>
            <person name="Martins V.P."/>
            <person name="Peconick L.D."/>
            <person name="Neto A.V."/>
            <person name="Chaucanez C.B."/>
            <person name="Silva P.A."/>
            <person name="Cunha O.L."/>
            <person name="de Oliveira F.F."/>
            <person name="dos Santos T.C."/>
            <person name="Barros A.L."/>
            <person name="Soares M.A."/>
            <person name="de Oliveira L.M."/>
            <person name="Marini M.M."/>
            <person name="Villalobos-Duno H."/>
            <person name="Cunha M.M."/>
            <person name="de Hoog S."/>
            <person name="da Silveira J.F."/>
            <person name="Henrissat B."/>
            <person name="Nino-Vega G.A."/>
            <person name="Cisalpino P.S."/>
            <person name="Mora-Montes H.M."/>
            <person name="Almeida S.R."/>
            <person name="Stajich J.E."/>
            <person name="Lopes-Bezerra L.M."/>
            <person name="Vasconcelos A.T."/>
            <person name="Felipe M.S."/>
        </authorList>
    </citation>
    <scope>NUCLEOTIDE SEQUENCE [LARGE SCALE GENOMIC DNA]</scope>
    <source>
        <strain evidence="2 3">1099-18</strain>
    </source>
</reference>
<evidence type="ECO:0000313" key="2">
    <source>
        <dbReference type="EMBL" id="KJR89590.1"/>
    </source>
</evidence>
<protein>
    <submittedName>
        <fullName evidence="2">Uncharacterized protein</fullName>
    </submittedName>
</protein>
<dbReference type="RefSeq" id="XP_016592266.1">
    <property type="nucleotide sequence ID" value="XM_016732621.1"/>
</dbReference>
<feature type="compositionally biased region" description="Polar residues" evidence="1">
    <location>
        <begin position="283"/>
        <end position="311"/>
    </location>
</feature>
<organism evidence="2 3">
    <name type="scientific">Sporothrix schenckii 1099-18</name>
    <dbReference type="NCBI Taxonomy" id="1397361"/>
    <lineage>
        <taxon>Eukaryota</taxon>
        <taxon>Fungi</taxon>
        <taxon>Dikarya</taxon>
        <taxon>Ascomycota</taxon>
        <taxon>Pezizomycotina</taxon>
        <taxon>Sordariomycetes</taxon>
        <taxon>Sordariomycetidae</taxon>
        <taxon>Ophiostomatales</taxon>
        <taxon>Ophiostomataceae</taxon>
        <taxon>Sporothrix</taxon>
    </lineage>
</organism>
<gene>
    <name evidence="2" type="ORF">SPSK_05913</name>
</gene>